<dbReference type="STRING" id="4081.K4C453"/>
<feature type="repeat" description="PPR" evidence="3">
    <location>
        <begin position="330"/>
        <end position="364"/>
    </location>
</feature>
<dbReference type="GO" id="GO:0003729">
    <property type="term" value="F:mRNA binding"/>
    <property type="evidence" value="ECO:0000318"/>
    <property type="project" value="GO_Central"/>
</dbReference>
<dbReference type="SMR" id="K4C453"/>
<organism evidence="4">
    <name type="scientific">Solanum lycopersicum</name>
    <name type="common">Tomato</name>
    <name type="synonym">Lycopersicon esculentum</name>
    <dbReference type="NCBI Taxonomy" id="4081"/>
    <lineage>
        <taxon>Eukaryota</taxon>
        <taxon>Viridiplantae</taxon>
        <taxon>Streptophyta</taxon>
        <taxon>Embryophyta</taxon>
        <taxon>Tracheophyta</taxon>
        <taxon>Spermatophyta</taxon>
        <taxon>Magnoliopsida</taxon>
        <taxon>eudicotyledons</taxon>
        <taxon>Gunneridae</taxon>
        <taxon>Pentapetalae</taxon>
        <taxon>asterids</taxon>
        <taxon>lamiids</taxon>
        <taxon>Solanales</taxon>
        <taxon>Solanaceae</taxon>
        <taxon>Solanoideae</taxon>
        <taxon>Solaneae</taxon>
        <taxon>Solanum</taxon>
        <taxon>Solanum subgen. Lycopersicon</taxon>
    </lineage>
</organism>
<dbReference type="PhylomeDB" id="K4C453"/>
<protein>
    <recommendedName>
        <fullName evidence="6">Pentacotripeptide-repeat region of PRORP domain-containing protein</fullName>
    </recommendedName>
</protein>
<dbReference type="PANTHER" id="PTHR47939">
    <property type="entry name" value="MEMBRANE-ASSOCIATED SALT-INDUCIBLE PROTEIN-LIKE"/>
    <property type="match status" value="1"/>
</dbReference>
<dbReference type="PaxDb" id="4081-Solyc06g010270.1.1"/>
<dbReference type="eggNOG" id="KOG4197">
    <property type="taxonomic scope" value="Eukaryota"/>
</dbReference>
<dbReference type="Pfam" id="PF01535">
    <property type="entry name" value="PPR"/>
    <property type="match status" value="1"/>
</dbReference>
<evidence type="ECO:0008006" key="6">
    <source>
        <dbReference type="Google" id="ProtNLM"/>
    </source>
</evidence>
<dbReference type="PANTHER" id="PTHR47939:SF3">
    <property type="entry name" value="REPEAT-CONTAINING PROTEIN, PUTATIVE-RELATED"/>
    <property type="match status" value="1"/>
</dbReference>
<feature type="repeat" description="PPR" evidence="3">
    <location>
        <begin position="292"/>
        <end position="329"/>
    </location>
</feature>
<dbReference type="Pfam" id="PF13041">
    <property type="entry name" value="PPR_2"/>
    <property type="match status" value="2"/>
</dbReference>
<comment type="similarity">
    <text evidence="1">Belongs to the PPR family. P subfamily.</text>
</comment>
<evidence type="ECO:0000256" key="3">
    <source>
        <dbReference type="PROSITE-ProRule" id="PRU00708"/>
    </source>
</evidence>
<dbReference type="InterPro" id="IPR002885">
    <property type="entry name" value="PPR_rpt"/>
</dbReference>
<dbReference type="Gramene" id="Solyc06g010270.1.1">
    <property type="protein sequence ID" value="Solyc06g010270.1.1"/>
    <property type="gene ID" value="Solyc06g010270.1"/>
</dbReference>
<evidence type="ECO:0000313" key="4">
    <source>
        <dbReference type="EnsemblPlants" id="Solyc06g010270.1.1"/>
    </source>
</evidence>
<dbReference type="PROSITE" id="PS51375">
    <property type="entry name" value="PPR"/>
    <property type="match status" value="4"/>
</dbReference>
<proteinExistence type="inferred from homology"/>
<accession>K4C453</accession>
<evidence type="ECO:0000256" key="2">
    <source>
        <dbReference type="ARBA" id="ARBA00022737"/>
    </source>
</evidence>
<dbReference type="HOGENOM" id="CLU_002706_49_12_1"/>
<dbReference type="InterPro" id="IPR050667">
    <property type="entry name" value="PPR-containing_protein"/>
</dbReference>
<reference evidence="4" key="1">
    <citation type="journal article" date="2012" name="Nature">
        <title>The tomato genome sequence provides insights into fleshy fruit evolution.</title>
        <authorList>
            <consortium name="Tomato Genome Consortium"/>
        </authorList>
    </citation>
    <scope>NUCLEOTIDE SEQUENCE [LARGE SCALE GENOMIC DNA]</scope>
    <source>
        <strain evidence="4">cv. Heinz 1706</strain>
    </source>
</reference>
<dbReference type="InParanoid" id="K4C453"/>
<feature type="repeat" description="PPR" evidence="3">
    <location>
        <begin position="187"/>
        <end position="221"/>
    </location>
</feature>
<keyword evidence="5" id="KW-1185">Reference proteome</keyword>
<dbReference type="Proteomes" id="UP000004994">
    <property type="component" value="Chromosome 6"/>
</dbReference>
<dbReference type="GO" id="GO:0090617">
    <property type="term" value="P:mitochondrial mRNA 5'-end processing"/>
    <property type="evidence" value="ECO:0000318"/>
    <property type="project" value="GO_Central"/>
</dbReference>
<sequence>MSVKKVLQNLRTLKKWQIPNPHLHHRAKIADTIINAVLNPIVIAPSTLLSNLTPNLIHLILSDPHINTPKCLHFFNFLLLNQSFITFKIGVETHLTLACRLVKEGYFEYAETLLVLVPNIETFRFPFAVVASFFEKHNVQSKFASKIFNLLLKALSDNAKFNQALEIFMYMKLNAIEINKRTCIQVSIFSLTVVVDGLCRRGEIKKAGELVEEMLSKGVKPNIITCNTLVDACARRWNFEEMNYTLALMKRERVDLNVETYKFLVDGFLSSGKIDDAERLILEMYVKGFKVDIHLYNLMIKGYCRLGNMERVSAAKELVDKMLGQGVKLDGSMLDILIYFYFKAGMIEEAVSVLRLMEKRELIADTSMYELIIDGLLKLDRTEEAISWLTPLIKRGVSRQKLATIPLVDYLRNSVSEKLVHKRKENENNFKTTFYSDTISLRHEDAHSAEMTNVSAVINEYIK</sequence>
<dbReference type="Gene3D" id="1.25.40.10">
    <property type="entry name" value="Tetratricopeptide repeat domain"/>
    <property type="match status" value="2"/>
</dbReference>
<feature type="repeat" description="PPR" evidence="3">
    <location>
        <begin position="257"/>
        <end position="291"/>
    </location>
</feature>
<dbReference type="NCBIfam" id="TIGR00756">
    <property type="entry name" value="PPR"/>
    <property type="match status" value="4"/>
</dbReference>
<dbReference type="AlphaFoldDB" id="K4C453"/>
<evidence type="ECO:0000256" key="1">
    <source>
        <dbReference type="ARBA" id="ARBA00007626"/>
    </source>
</evidence>
<dbReference type="EnsemblPlants" id="Solyc06g010270.1.1">
    <property type="protein sequence ID" value="Solyc06g010270.1.1"/>
    <property type="gene ID" value="Solyc06g010270.1"/>
</dbReference>
<keyword evidence="2" id="KW-0677">Repeat</keyword>
<dbReference type="GO" id="GO:0005739">
    <property type="term" value="C:mitochondrion"/>
    <property type="evidence" value="ECO:0000318"/>
    <property type="project" value="GO_Central"/>
</dbReference>
<reference evidence="4" key="2">
    <citation type="submission" date="2015-06" db="UniProtKB">
        <authorList>
            <consortium name="EnsemblPlants"/>
        </authorList>
    </citation>
    <scope>IDENTIFICATION</scope>
    <source>
        <strain evidence="4">cv. Heinz 1706</strain>
    </source>
</reference>
<evidence type="ECO:0000313" key="5">
    <source>
        <dbReference type="Proteomes" id="UP000004994"/>
    </source>
</evidence>
<dbReference type="InterPro" id="IPR011990">
    <property type="entry name" value="TPR-like_helical_dom_sf"/>
</dbReference>
<name>K4C453_SOLLC</name>